<dbReference type="CDD" id="cd06225">
    <property type="entry name" value="HAMP"/>
    <property type="match status" value="1"/>
</dbReference>
<comment type="subcellular location">
    <subcellularLocation>
        <location evidence="1">Cell membrane</location>
        <topology evidence="1">Multi-pass membrane protein</topology>
    </subcellularLocation>
</comment>
<dbReference type="FunFam" id="1.10.287.950:FF:000001">
    <property type="entry name" value="Methyl-accepting chemotaxis sensory transducer"/>
    <property type="match status" value="1"/>
</dbReference>
<evidence type="ECO:0000313" key="13">
    <source>
        <dbReference type="Proteomes" id="UP000294614"/>
    </source>
</evidence>
<comment type="caution">
    <text evidence="12">The sequence shown here is derived from an EMBL/GenBank/DDBJ whole genome shotgun (WGS) entry which is preliminary data.</text>
</comment>
<dbReference type="Proteomes" id="UP000294614">
    <property type="component" value="Unassembled WGS sequence"/>
</dbReference>
<dbReference type="GO" id="GO:0005886">
    <property type="term" value="C:plasma membrane"/>
    <property type="evidence" value="ECO:0007669"/>
    <property type="project" value="UniProtKB-SubCell"/>
</dbReference>
<keyword evidence="5 9" id="KW-0472">Membrane</keyword>
<dbReference type="Gene3D" id="1.10.287.950">
    <property type="entry name" value="Methyl-accepting chemotaxis protein"/>
    <property type="match status" value="1"/>
</dbReference>
<dbReference type="SMART" id="SM00283">
    <property type="entry name" value="MA"/>
    <property type="match status" value="1"/>
</dbReference>
<name>A0A4R1K7X7_9BACT</name>
<dbReference type="InterPro" id="IPR003660">
    <property type="entry name" value="HAMP_dom"/>
</dbReference>
<evidence type="ECO:0000256" key="8">
    <source>
        <dbReference type="PROSITE-ProRule" id="PRU00284"/>
    </source>
</evidence>
<comment type="similarity">
    <text evidence="7">Belongs to the methyl-accepting chemotaxis (MCP) protein family.</text>
</comment>
<dbReference type="EMBL" id="SMGG01000004">
    <property type="protein sequence ID" value="TCK60395.1"/>
    <property type="molecule type" value="Genomic_DNA"/>
</dbReference>
<keyword evidence="13" id="KW-1185">Reference proteome</keyword>
<dbReference type="PROSITE" id="PS50885">
    <property type="entry name" value="HAMP"/>
    <property type="match status" value="1"/>
</dbReference>
<organism evidence="12 13">
    <name type="scientific">Seleniivibrio woodruffii</name>
    <dbReference type="NCBI Taxonomy" id="1078050"/>
    <lineage>
        <taxon>Bacteria</taxon>
        <taxon>Pseudomonadati</taxon>
        <taxon>Deferribacterota</taxon>
        <taxon>Deferribacteres</taxon>
        <taxon>Deferribacterales</taxon>
        <taxon>Geovibrionaceae</taxon>
        <taxon>Seleniivibrio</taxon>
    </lineage>
</organism>
<feature type="transmembrane region" description="Helical" evidence="9">
    <location>
        <begin position="9"/>
        <end position="30"/>
    </location>
</feature>
<dbReference type="InterPro" id="IPR033480">
    <property type="entry name" value="sCache_2"/>
</dbReference>
<dbReference type="Pfam" id="PF00672">
    <property type="entry name" value="HAMP"/>
    <property type="match status" value="1"/>
</dbReference>
<protein>
    <submittedName>
        <fullName evidence="12">Methyl-accepting chemotaxis sensory transducer with Cache sensor</fullName>
    </submittedName>
</protein>
<dbReference type="GO" id="GO:0007165">
    <property type="term" value="P:signal transduction"/>
    <property type="evidence" value="ECO:0007669"/>
    <property type="project" value="UniProtKB-KW"/>
</dbReference>
<dbReference type="GO" id="GO:0006935">
    <property type="term" value="P:chemotaxis"/>
    <property type="evidence" value="ECO:0007669"/>
    <property type="project" value="UniProtKB-ARBA"/>
</dbReference>
<evidence type="ECO:0000256" key="5">
    <source>
        <dbReference type="ARBA" id="ARBA00023136"/>
    </source>
</evidence>
<evidence type="ECO:0000313" key="12">
    <source>
        <dbReference type="EMBL" id="TCK60395.1"/>
    </source>
</evidence>
<dbReference type="SUPFAM" id="SSF58104">
    <property type="entry name" value="Methyl-accepting chemotaxis protein (MCP) signaling domain"/>
    <property type="match status" value="1"/>
</dbReference>
<dbReference type="Gene3D" id="3.30.450.20">
    <property type="entry name" value="PAS domain"/>
    <property type="match status" value="1"/>
</dbReference>
<reference evidence="12 13" key="1">
    <citation type="submission" date="2019-03" db="EMBL/GenBank/DDBJ databases">
        <title>Genomic Encyclopedia of Type Strains, Phase IV (KMG-IV): sequencing the most valuable type-strain genomes for metagenomic binning, comparative biology and taxonomic classification.</title>
        <authorList>
            <person name="Goeker M."/>
        </authorList>
    </citation>
    <scope>NUCLEOTIDE SEQUENCE [LARGE SCALE GENOMIC DNA]</scope>
    <source>
        <strain evidence="12 13">DSM 24984</strain>
    </source>
</reference>
<evidence type="ECO:0000256" key="1">
    <source>
        <dbReference type="ARBA" id="ARBA00004651"/>
    </source>
</evidence>
<dbReference type="PANTHER" id="PTHR32089">
    <property type="entry name" value="METHYL-ACCEPTING CHEMOTAXIS PROTEIN MCPB"/>
    <property type="match status" value="1"/>
</dbReference>
<dbReference type="Pfam" id="PF17200">
    <property type="entry name" value="sCache_2"/>
    <property type="match status" value="1"/>
</dbReference>
<proteinExistence type="inferred from homology"/>
<evidence type="ECO:0000256" key="7">
    <source>
        <dbReference type="ARBA" id="ARBA00029447"/>
    </source>
</evidence>
<feature type="domain" description="Methyl-accepting transducer" evidence="10">
    <location>
        <begin position="287"/>
        <end position="523"/>
    </location>
</feature>
<accession>A0A4R1K7X7</accession>
<evidence type="ECO:0000256" key="6">
    <source>
        <dbReference type="ARBA" id="ARBA00023224"/>
    </source>
</evidence>
<dbReference type="SMART" id="SM00304">
    <property type="entry name" value="HAMP"/>
    <property type="match status" value="1"/>
</dbReference>
<keyword evidence="3 9" id="KW-0812">Transmembrane</keyword>
<evidence type="ECO:0000259" key="11">
    <source>
        <dbReference type="PROSITE" id="PS50885"/>
    </source>
</evidence>
<evidence type="ECO:0000256" key="3">
    <source>
        <dbReference type="ARBA" id="ARBA00022692"/>
    </source>
</evidence>
<sequence length="561" mass="60967">MNLSIRYKIALMAVVPVLLTALFLTFFTYFQLKKIGETEIESFRQSMRQAKEQELKQYIDLALSSIKKVYDNSSADDPEAKAQVAAILQELSYGSDGYIFLNDDEGVVLANKAKPELVGQNLIGMKDKNGVYIFKELIDAAKKGGGYVSYQWFKASKNTEVEKLSYAVELKKWNWVLGTGFYVDDIQDAVKAKEDELQSTVTKTIMVILTMSALITGGIIIVSFFLSSILTRSIKSINQFLKEVSDGEGDLTRDLPILSNDEMGEMARHFNKFIGKLNEIISIVKEGSENVASASTELASTTEELTVTFLDQAGQVTSVASATEEISVTSQHVMQSIGEANDQAAKTEKLTREGKQQLLSSVSEVMGIKEKVEKLGKTINNLASSSSEIGNIVSVINDIADQTNLLALNAAIEAARAGEHGRGFAVVADEVRKLAERTQSATKEIENIIASLQSETRIATVDMDEATGKVVSGAKAIQGTEAVFSQIVVSVESINRTNHTINGAIQEQVSAIGNINENAQVISSGIDESSNALAQVTATVADLQKQADDLHIMVSKFKTRA</sequence>
<evidence type="ECO:0000256" key="2">
    <source>
        <dbReference type="ARBA" id="ARBA00022475"/>
    </source>
</evidence>
<dbReference type="CDD" id="cd11386">
    <property type="entry name" value="MCP_signal"/>
    <property type="match status" value="1"/>
</dbReference>
<dbReference type="Pfam" id="PF00015">
    <property type="entry name" value="MCPsignal"/>
    <property type="match status" value="1"/>
</dbReference>
<evidence type="ECO:0000259" key="10">
    <source>
        <dbReference type="PROSITE" id="PS50111"/>
    </source>
</evidence>
<dbReference type="InterPro" id="IPR004089">
    <property type="entry name" value="MCPsignal_dom"/>
</dbReference>
<keyword evidence="2" id="KW-1003">Cell membrane</keyword>
<gene>
    <name evidence="12" type="ORF">C8D98_1267</name>
</gene>
<evidence type="ECO:0000256" key="4">
    <source>
        <dbReference type="ARBA" id="ARBA00022989"/>
    </source>
</evidence>
<dbReference type="OrthoDB" id="9787709at2"/>
<keyword evidence="4 9" id="KW-1133">Transmembrane helix</keyword>
<dbReference type="SMART" id="SM01049">
    <property type="entry name" value="Cache_2"/>
    <property type="match status" value="1"/>
</dbReference>
<keyword evidence="6 8" id="KW-0807">Transducer</keyword>
<dbReference type="AlphaFoldDB" id="A0A4R1K7X7"/>
<evidence type="ECO:0000256" key="9">
    <source>
        <dbReference type="SAM" id="Phobius"/>
    </source>
</evidence>
<dbReference type="PROSITE" id="PS50111">
    <property type="entry name" value="CHEMOTAXIS_TRANSDUC_2"/>
    <property type="match status" value="1"/>
</dbReference>
<feature type="domain" description="HAMP" evidence="11">
    <location>
        <begin position="228"/>
        <end position="282"/>
    </location>
</feature>
<dbReference type="PANTHER" id="PTHR32089:SF112">
    <property type="entry name" value="LYSOZYME-LIKE PROTEIN-RELATED"/>
    <property type="match status" value="1"/>
</dbReference>
<feature type="transmembrane region" description="Helical" evidence="9">
    <location>
        <begin position="205"/>
        <end position="226"/>
    </location>
</feature>
<dbReference type="RefSeq" id="WP_132873074.1">
    <property type="nucleotide sequence ID" value="NZ_JAJUHT010000007.1"/>
</dbReference>